<dbReference type="EMBL" id="CP001744">
    <property type="protein sequence ID" value="ADG65948.1"/>
    <property type="molecule type" value="Genomic_DNA"/>
</dbReference>
<name>D5SN21_PLAL2</name>
<accession>D5SN21</accession>
<dbReference type="HOGENOM" id="CLU_2303328_0_0_0"/>
<keyword evidence="1" id="KW-0812">Transmembrane</keyword>
<evidence type="ECO:0000313" key="2">
    <source>
        <dbReference type="EMBL" id="ADG65948.1"/>
    </source>
</evidence>
<dbReference type="RefSeq" id="WP_013108379.1">
    <property type="nucleotide sequence ID" value="NC_014148.1"/>
</dbReference>
<dbReference type="OrthoDB" id="215444at2"/>
<protein>
    <submittedName>
        <fullName evidence="2">Uncharacterized protein</fullName>
    </submittedName>
</protein>
<organism evidence="2 3">
    <name type="scientific">Planctopirus limnophila (strain ATCC 43296 / DSM 3776 / IFAM 1008 / Mu 290)</name>
    <name type="common">Planctomyces limnophilus</name>
    <dbReference type="NCBI Taxonomy" id="521674"/>
    <lineage>
        <taxon>Bacteria</taxon>
        <taxon>Pseudomonadati</taxon>
        <taxon>Planctomycetota</taxon>
        <taxon>Planctomycetia</taxon>
        <taxon>Planctomycetales</taxon>
        <taxon>Planctomycetaceae</taxon>
        <taxon>Planctopirus</taxon>
    </lineage>
</organism>
<feature type="transmembrane region" description="Helical" evidence="1">
    <location>
        <begin position="48"/>
        <end position="69"/>
    </location>
</feature>
<sequence>MTTPTDAPGKGVMNFVVYGLIIILLVAVFAQVVFTITAMLGNQIDPRYLALLQLLAPVVVGTCVITSLLTLLLPPSKLRSNVPKICSLLVVIQVILWAAG</sequence>
<proteinExistence type="predicted"/>
<keyword evidence="1" id="KW-0472">Membrane</keyword>
<keyword evidence="1" id="KW-1133">Transmembrane helix</keyword>
<dbReference type="KEGG" id="plm:Plim_0095"/>
<dbReference type="AlphaFoldDB" id="D5SN21"/>
<evidence type="ECO:0000256" key="1">
    <source>
        <dbReference type="SAM" id="Phobius"/>
    </source>
</evidence>
<reference evidence="2 3" key="1">
    <citation type="journal article" date="2010" name="Stand. Genomic Sci.">
        <title>Complete genome sequence of Planctomyces limnophilus type strain (Mu 290).</title>
        <authorList>
            <person name="Labutti K."/>
            <person name="Sikorski J."/>
            <person name="Schneider S."/>
            <person name="Nolan M."/>
            <person name="Lucas S."/>
            <person name="Glavina Del Rio T."/>
            <person name="Tice H."/>
            <person name="Cheng J.F."/>
            <person name="Goodwin L."/>
            <person name="Pitluck S."/>
            <person name="Liolios K."/>
            <person name="Ivanova N."/>
            <person name="Mavromatis K."/>
            <person name="Mikhailova N."/>
            <person name="Pati A."/>
            <person name="Chen A."/>
            <person name="Palaniappan K."/>
            <person name="Land M."/>
            <person name="Hauser L."/>
            <person name="Chang Y.J."/>
            <person name="Jeffries C.D."/>
            <person name="Tindall B.J."/>
            <person name="Rohde M."/>
            <person name="Goker M."/>
            <person name="Woyke T."/>
            <person name="Bristow J."/>
            <person name="Eisen J.A."/>
            <person name="Markowitz V."/>
            <person name="Hugenholtz P."/>
            <person name="Kyrpides N.C."/>
            <person name="Klenk H.P."/>
            <person name="Lapidus A."/>
        </authorList>
    </citation>
    <scope>NUCLEOTIDE SEQUENCE [LARGE SCALE GENOMIC DNA]</scope>
    <source>
        <strain evidence="3">ATCC 43296 / DSM 3776 / IFAM 1008 / 290</strain>
    </source>
</reference>
<feature type="transmembrane region" description="Helical" evidence="1">
    <location>
        <begin position="15"/>
        <end position="36"/>
    </location>
</feature>
<keyword evidence="3" id="KW-1185">Reference proteome</keyword>
<dbReference type="STRING" id="521674.Plim_0095"/>
<evidence type="ECO:0000313" key="3">
    <source>
        <dbReference type="Proteomes" id="UP000002220"/>
    </source>
</evidence>
<dbReference type="Proteomes" id="UP000002220">
    <property type="component" value="Chromosome"/>
</dbReference>
<gene>
    <name evidence="2" type="ordered locus">Plim_0095</name>
</gene>